<evidence type="ECO:0000313" key="2">
    <source>
        <dbReference type="EMBL" id="EMC96458.1"/>
    </source>
</evidence>
<organism evidence="2 3">
    <name type="scientific">Baudoinia panamericana (strain UAMH 10762)</name>
    <name type="common">Angels' share fungus</name>
    <name type="synonym">Baudoinia compniacensis (strain UAMH 10762)</name>
    <dbReference type="NCBI Taxonomy" id="717646"/>
    <lineage>
        <taxon>Eukaryota</taxon>
        <taxon>Fungi</taxon>
        <taxon>Dikarya</taxon>
        <taxon>Ascomycota</taxon>
        <taxon>Pezizomycotina</taxon>
        <taxon>Dothideomycetes</taxon>
        <taxon>Dothideomycetidae</taxon>
        <taxon>Mycosphaerellales</taxon>
        <taxon>Teratosphaeriaceae</taxon>
        <taxon>Baudoinia</taxon>
    </lineage>
</organism>
<sequence length="182" mass="20413">MRVARIQLKGGRILDMAAPSSTDKQPLLPSTEPNNILPKTDMSREQVMQELNLDINKTAGSRHHNARPLAREEMQLRQEGAFDKRTTEEVRNEEHKERKHSLSDMLAHPSHIPHPHLVHDPRASIANSSPLTVVRDPKSGDYITAPNPHWPEEDSWKRENVRSGRGDDSTIAPGGVGGVSYF</sequence>
<feature type="compositionally biased region" description="Basic and acidic residues" evidence="1">
    <location>
        <begin position="150"/>
        <end position="168"/>
    </location>
</feature>
<dbReference type="OrthoDB" id="3894639at2759"/>
<name>M2MY11_BAUPA</name>
<dbReference type="AlphaFoldDB" id="M2MY11"/>
<accession>M2MY11</accession>
<evidence type="ECO:0000313" key="3">
    <source>
        <dbReference type="Proteomes" id="UP000011761"/>
    </source>
</evidence>
<dbReference type="KEGG" id="bcom:BAUCODRAFT_475611"/>
<reference evidence="2 3" key="1">
    <citation type="journal article" date="2012" name="PLoS Pathog.">
        <title>Diverse lifestyles and strategies of plant pathogenesis encoded in the genomes of eighteen Dothideomycetes fungi.</title>
        <authorList>
            <person name="Ohm R.A."/>
            <person name="Feau N."/>
            <person name="Henrissat B."/>
            <person name="Schoch C.L."/>
            <person name="Horwitz B.A."/>
            <person name="Barry K.W."/>
            <person name="Condon B.J."/>
            <person name="Copeland A.C."/>
            <person name="Dhillon B."/>
            <person name="Glaser F."/>
            <person name="Hesse C.N."/>
            <person name="Kosti I."/>
            <person name="LaButti K."/>
            <person name="Lindquist E.A."/>
            <person name="Lucas S."/>
            <person name="Salamov A.A."/>
            <person name="Bradshaw R.E."/>
            <person name="Ciuffetti L."/>
            <person name="Hamelin R.C."/>
            <person name="Kema G.H.J."/>
            <person name="Lawrence C."/>
            <person name="Scott J.A."/>
            <person name="Spatafora J.W."/>
            <person name="Turgeon B.G."/>
            <person name="de Wit P.J.G.M."/>
            <person name="Zhong S."/>
            <person name="Goodwin S.B."/>
            <person name="Grigoriev I.V."/>
        </authorList>
    </citation>
    <scope>NUCLEOTIDE SEQUENCE [LARGE SCALE GENOMIC DNA]</scope>
    <source>
        <strain evidence="2 3">UAMH 10762</strain>
    </source>
</reference>
<dbReference type="GeneID" id="19114716"/>
<feature type="region of interest" description="Disordered" evidence="1">
    <location>
        <begin position="131"/>
        <end position="182"/>
    </location>
</feature>
<gene>
    <name evidence="2" type="ORF">BAUCODRAFT_475611</name>
</gene>
<dbReference type="Proteomes" id="UP000011761">
    <property type="component" value="Unassembled WGS sequence"/>
</dbReference>
<protein>
    <submittedName>
        <fullName evidence="2">Uncharacterized protein</fullName>
    </submittedName>
</protein>
<dbReference type="RefSeq" id="XP_007676526.1">
    <property type="nucleotide sequence ID" value="XM_007678336.1"/>
</dbReference>
<proteinExistence type="predicted"/>
<keyword evidence="3" id="KW-1185">Reference proteome</keyword>
<feature type="region of interest" description="Disordered" evidence="1">
    <location>
        <begin position="17"/>
        <end position="38"/>
    </location>
</feature>
<evidence type="ECO:0000256" key="1">
    <source>
        <dbReference type="SAM" id="MobiDB-lite"/>
    </source>
</evidence>
<dbReference type="HOGENOM" id="CLU_1481720_0_0_1"/>
<dbReference type="EMBL" id="KB445555">
    <property type="protein sequence ID" value="EMC96458.1"/>
    <property type="molecule type" value="Genomic_DNA"/>
</dbReference>